<keyword evidence="1" id="KW-0175">Coiled coil</keyword>
<organism evidence="2 3">
    <name type="scientific">Diabrotica balteata</name>
    <name type="common">Banded cucumber beetle</name>
    <dbReference type="NCBI Taxonomy" id="107213"/>
    <lineage>
        <taxon>Eukaryota</taxon>
        <taxon>Metazoa</taxon>
        <taxon>Ecdysozoa</taxon>
        <taxon>Arthropoda</taxon>
        <taxon>Hexapoda</taxon>
        <taxon>Insecta</taxon>
        <taxon>Pterygota</taxon>
        <taxon>Neoptera</taxon>
        <taxon>Endopterygota</taxon>
        <taxon>Coleoptera</taxon>
        <taxon>Polyphaga</taxon>
        <taxon>Cucujiformia</taxon>
        <taxon>Chrysomeloidea</taxon>
        <taxon>Chrysomelidae</taxon>
        <taxon>Galerucinae</taxon>
        <taxon>Diabroticina</taxon>
        <taxon>Diabroticites</taxon>
        <taxon>Diabrotica</taxon>
    </lineage>
</organism>
<dbReference type="InterPro" id="IPR026212">
    <property type="entry name" value="Cep78"/>
</dbReference>
<proteinExistence type="predicted"/>
<dbReference type="SMART" id="SM00368">
    <property type="entry name" value="LRR_RI"/>
    <property type="match status" value="3"/>
</dbReference>
<dbReference type="Proteomes" id="UP001153709">
    <property type="component" value="Chromosome 5"/>
</dbReference>
<accession>A0A9P0DWF6</accession>
<dbReference type="GO" id="GO:0044782">
    <property type="term" value="P:cilium organization"/>
    <property type="evidence" value="ECO:0007669"/>
    <property type="project" value="TreeGrafter"/>
</dbReference>
<evidence type="ECO:0000313" key="2">
    <source>
        <dbReference type="EMBL" id="CAH1280512.1"/>
    </source>
</evidence>
<dbReference type="SUPFAM" id="SSF52047">
    <property type="entry name" value="RNI-like"/>
    <property type="match status" value="1"/>
</dbReference>
<dbReference type="OrthoDB" id="78308at2759"/>
<sequence>MDSSKSSVKHYPKPINIFYIWYSELCRRMNSTPARVVKPAKLRSQTILEFVGDRLKFEEWSPIVNALRSDTSLHVISIKSRIGNCQFLHDVDTEEKARHMKRRFGSLWTAFILRQLTKSISTSLRNTEVLTFLELDGLPLFAQYLEPLLQALKKNKTVKQLSFANSSIKSAGCEMLCEYLRYAPNIEVINLSGCALTSDSGEYLAKLIKYQQINRYCESWHNSLRYENPQNSSMRGIKRITLNCNFEFGDTGLQYILDELEDDLWIKALDLQRCGITEKIGPNILNVVQYNRSLEIVDLRQNDLLDIKTIEKVLQLLREKQDIGFQPEFQWCNTALTLTLDSLGGSTSKFSMTTPIHKTKSAPIKNTYQKSSMDTFDAIRKTKTLQNIPKHAAYPGRSIITDLNIKLQSEIQKRKITEKKNEELIQQLNEMKLTNKFQHPPVDRVKNKTKVVIDDVKKSFKNLKTSKFSTEKIIPAEQNSIIPIDSSVKNGAIKKNGFKNDHLPNGFKNGVLPHCSNGIITGHKNGVSTKVISSACKIFENLLKKETCVEVTNDCDDLLRYTIEQNPTSLAVDNMSVISSDSLQSLYQYMDELKTNENGKYLIKECE</sequence>
<dbReference type="Gene3D" id="3.80.10.10">
    <property type="entry name" value="Ribonuclease Inhibitor"/>
    <property type="match status" value="2"/>
</dbReference>
<dbReference type="EMBL" id="OU898280">
    <property type="protein sequence ID" value="CAH1280512.1"/>
    <property type="molecule type" value="Genomic_DNA"/>
</dbReference>
<dbReference type="InterPro" id="IPR032675">
    <property type="entry name" value="LRR_dom_sf"/>
</dbReference>
<dbReference type="GO" id="GO:0036064">
    <property type="term" value="C:ciliary basal body"/>
    <property type="evidence" value="ECO:0007669"/>
    <property type="project" value="TreeGrafter"/>
</dbReference>
<feature type="coiled-coil region" evidence="1">
    <location>
        <begin position="407"/>
        <end position="434"/>
    </location>
</feature>
<name>A0A9P0DWF6_DIABA</name>
<protein>
    <recommendedName>
        <fullName evidence="4">Centrosomal protein of 78 kDa</fullName>
    </recommendedName>
</protein>
<dbReference type="PANTHER" id="PTHR24110">
    <property type="entry name" value="CENTROSOMAL PROTEIN OF 78 KDA"/>
    <property type="match status" value="1"/>
</dbReference>
<evidence type="ECO:0000256" key="1">
    <source>
        <dbReference type="SAM" id="Coils"/>
    </source>
</evidence>
<gene>
    <name evidence="2" type="ORF">DIABBA_LOCUS8392</name>
</gene>
<reference evidence="2" key="1">
    <citation type="submission" date="2022-01" db="EMBL/GenBank/DDBJ databases">
        <authorList>
            <person name="King R."/>
        </authorList>
    </citation>
    <scope>NUCLEOTIDE SEQUENCE</scope>
</reference>
<dbReference type="PRINTS" id="PR02062">
    <property type="entry name" value="CENTROSOME78"/>
</dbReference>
<dbReference type="AlphaFoldDB" id="A0A9P0DWF6"/>
<evidence type="ECO:0008006" key="4">
    <source>
        <dbReference type="Google" id="ProtNLM"/>
    </source>
</evidence>
<keyword evidence="3" id="KW-1185">Reference proteome</keyword>
<evidence type="ECO:0000313" key="3">
    <source>
        <dbReference type="Proteomes" id="UP001153709"/>
    </source>
</evidence>
<dbReference type="PANTHER" id="PTHR24110:SF3">
    <property type="entry name" value="CENTROSOMAL PROTEIN OF 78 KDA"/>
    <property type="match status" value="1"/>
</dbReference>
<dbReference type="GO" id="GO:0005813">
    <property type="term" value="C:centrosome"/>
    <property type="evidence" value="ECO:0007669"/>
    <property type="project" value="TreeGrafter"/>
</dbReference>